<dbReference type="InterPro" id="IPR040442">
    <property type="entry name" value="Pyrv_kinase-like_dom_sf"/>
</dbReference>
<accession>A0ABD2PQQ6</accession>
<evidence type="ECO:0000256" key="13">
    <source>
        <dbReference type="RuleBase" id="RU000504"/>
    </source>
</evidence>
<dbReference type="PRINTS" id="PR01050">
    <property type="entry name" value="PYRUVTKNASE"/>
</dbReference>
<evidence type="ECO:0000259" key="15">
    <source>
        <dbReference type="Pfam" id="PF02887"/>
    </source>
</evidence>
<organism evidence="16 17">
    <name type="scientific">Cichlidogyrus casuarinus</name>
    <dbReference type="NCBI Taxonomy" id="1844966"/>
    <lineage>
        <taxon>Eukaryota</taxon>
        <taxon>Metazoa</taxon>
        <taxon>Spiralia</taxon>
        <taxon>Lophotrochozoa</taxon>
        <taxon>Platyhelminthes</taxon>
        <taxon>Monogenea</taxon>
        <taxon>Monopisthocotylea</taxon>
        <taxon>Dactylogyridea</taxon>
        <taxon>Ancyrocephalidae</taxon>
        <taxon>Cichlidogyrus</taxon>
    </lineage>
</organism>
<feature type="domain" description="Pyruvate kinase barrel" evidence="14">
    <location>
        <begin position="43"/>
        <end position="369"/>
    </location>
</feature>
<evidence type="ECO:0000313" key="17">
    <source>
        <dbReference type="Proteomes" id="UP001626550"/>
    </source>
</evidence>
<dbReference type="InterPro" id="IPR036918">
    <property type="entry name" value="Pyrv_Knase_C_sf"/>
</dbReference>
<dbReference type="Gene3D" id="2.40.33.10">
    <property type="entry name" value="PK beta-barrel domain-like"/>
    <property type="match status" value="1"/>
</dbReference>
<dbReference type="Proteomes" id="UP001626550">
    <property type="component" value="Unassembled WGS sequence"/>
</dbReference>
<dbReference type="InterPro" id="IPR015813">
    <property type="entry name" value="Pyrv/PenolPyrv_kinase-like_dom"/>
</dbReference>
<keyword evidence="10 13" id="KW-0460">Magnesium</keyword>
<dbReference type="GO" id="GO:0016301">
    <property type="term" value="F:kinase activity"/>
    <property type="evidence" value="ECO:0007669"/>
    <property type="project" value="UniProtKB-KW"/>
</dbReference>
<dbReference type="AlphaFoldDB" id="A0ABD2PQQ6"/>
<keyword evidence="7" id="KW-0547">Nucleotide-binding</keyword>
<evidence type="ECO:0000256" key="8">
    <source>
        <dbReference type="ARBA" id="ARBA00022777"/>
    </source>
</evidence>
<comment type="catalytic activity">
    <reaction evidence="13">
        <text>pyruvate + ATP = phosphoenolpyruvate + ADP + H(+)</text>
        <dbReference type="Rhea" id="RHEA:18157"/>
        <dbReference type="ChEBI" id="CHEBI:15361"/>
        <dbReference type="ChEBI" id="CHEBI:15378"/>
        <dbReference type="ChEBI" id="CHEBI:30616"/>
        <dbReference type="ChEBI" id="CHEBI:58702"/>
        <dbReference type="ChEBI" id="CHEBI:456216"/>
        <dbReference type="EC" id="2.7.1.40"/>
    </reaction>
</comment>
<keyword evidence="12" id="KW-0670">Pyruvate</keyword>
<keyword evidence="6" id="KW-0479">Metal-binding</keyword>
<dbReference type="Gene3D" id="3.20.20.60">
    <property type="entry name" value="Phosphoenolpyruvate-binding domains"/>
    <property type="match status" value="1"/>
</dbReference>
<dbReference type="EC" id="2.7.1.40" evidence="4 13"/>
<name>A0ABD2PQQ6_9PLAT</name>
<dbReference type="SUPFAM" id="SSF52935">
    <property type="entry name" value="PK C-terminal domain-like"/>
    <property type="match status" value="1"/>
</dbReference>
<feature type="domain" description="Pyruvate kinase C-terminal" evidence="15">
    <location>
        <begin position="423"/>
        <end position="539"/>
    </location>
</feature>
<evidence type="ECO:0000256" key="6">
    <source>
        <dbReference type="ARBA" id="ARBA00022723"/>
    </source>
</evidence>
<protein>
    <recommendedName>
        <fullName evidence="4 13">Pyruvate kinase</fullName>
        <ecNumber evidence="4 13">2.7.1.40</ecNumber>
    </recommendedName>
</protein>
<keyword evidence="11 13" id="KW-0324">Glycolysis</keyword>
<keyword evidence="9" id="KW-0067">ATP-binding</keyword>
<evidence type="ECO:0000256" key="2">
    <source>
        <dbReference type="ARBA" id="ARBA00004997"/>
    </source>
</evidence>
<evidence type="ECO:0000256" key="11">
    <source>
        <dbReference type="ARBA" id="ARBA00023152"/>
    </source>
</evidence>
<dbReference type="InterPro" id="IPR015793">
    <property type="entry name" value="Pyrv_Knase_brl"/>
</dbReference>
<dbReference type="Pfam" id="PF00224">
    <property type="entry name" value="PK"/>
    <property type="match status" value="1"/>
</dbReference>
<dbReference type="InterPro" id="IPR015806">
    <property type="entry name" value="Pyrv_Knase_insert_dom_sf"/>
</dbReference>
<dbReference type="InterPro" id="IPR015795">
    <property type="entry name" value="Pyrv_Knase_C"/>
</dbReference>
<evidence type="ECO:0000256" key="12">
    <source>
        <dbReference type="ARBA" id="ARBA00023317"/>
    </source>
</evidence>
<dbReference type="GO" id="GO:0005524">
    <property type="term" value="F:ATP binding"/>
    <property type="evidence" value="ECO:0007669"/>
    <property type="project" value="UniProtKB-KW"/>
</dbReference>
<evidence type="ECO:0000313" key="16">
    <source>
        <dbReference type="EMBL" id="KAL3309388.1"/>
    </source>
</evidence>
<evidence type="ECO:0000256" key="7">
    <source>
        <dbReference type="ARBA" id="ARBA00022741"/>
    </source>
</evidence>
<dbReference type="Pfam" id="PF02887">
    <property type="entry name" value="PK_C"/>
    <property type="match status" value="1"/>
</dbReference>
<reference evidence="16 17" key="1">
    <citation type="submission" date="2024-11" db="EMBL/GenBank/DDBJ databases">
        <title>Adaptive evolution of stress response genes in parasites aligns with host niche diversity.</title>
        <authorList>
            <person name="Hahn C."/>
            <person name="Resl P."/>
        </authorList>
    </citation>
    <scope>NUCLEOTIDE SEQUENCE [LARGE SCALE GENOMIC DNA]</scope>
    <source>
        <strain evidence="16">EGGRZ-B1_66</strain>
        <tissue evidence="16">Body</tissue>
    </source>
</reference>
<evidence type="ECO:0000256" key="1">
    <source>
        <dbReference type="ARBA" id="ARBA00001958"/>
    </source>
</evidence>
<dbReference type="PANTHER" id="PTHR11817">
    <property type="entry name" value="PYRUVATE KINASE"/>
    <property type="match status" value="1"/>
</dbReference>
<comment type="caution">
    <text evidence="16">The sequence shown here is derived from an EMBL/GenBank/DDBJ whole genome shotgun (WGS) entry which is preliminary data.</text>
</comment>
<evidence type="ECO:0000256" key="5">
    <source>
        <dbReference type="ARBA" id="ARBA00022679"/>
    </source>
</evidence>
<gene>
    <name evidence="16" type="ORF">Ciccas_012067</name>
</gene>
<dbReference type="EMBL" id="JBJKFK010003984">
    <property type="protein sequence ID" value="KAL3309388.1"/>
    <property type="molecule type" value="Genomic_DNA"/>
</dbReference>
<evidence type="ECO:0000256" key="3">
    <source>
        <dbReference type="ARBA" id="ARBA00008663"/>
    </source>
</evidence>
<dbReference type="InterPro" id="IPR001697">
    <property type="entry name" value="Pyr_Knase"/>
</dbReference>
<evidence type="ECO:0000259" key="14">
    <source>
        <dbReference type="Pfam" id="PF00224"/>
    </source>
</evidence>
<sequence length="559" mass="62063">MRKKSENASYIHQTQVQQSYSEKKTLLEHSCQLNIDLTPGYVRQTSIVCTLGDSWANLECLENMILNGANIFRLNMTLNTKEFYEKIIKIVREIEAKYTWNPCVAIAVDLTAPTVRTGMIHGSMDAAVTLKEGALVTLTSNDEYKMKSNESVIFIDLRFFPKFLDSLLPADKIFLDDGGVHLEVINVVDDKVNCKVILPGELGSLKRLQLTHNRAFSAHQIEAYYNDLEWAKSQNVDMVFTSMDETMDRVKKAKEILGSDIALLPKIETRLGVSNFADIISCSDGIIINRGTLGTEYSQEKIFKLQKSLIARCMVAKKPVFVIHQLLESMCFKPRATRAEVCDVGNAVLDGADGLILGVETARGDFPLQCLQVMHKTCREAEGAIFHEHLQRELKNAQDAIHFGHSSVPVNIQKSVTDCTVATTALAAVEAAFNIHATAILVPTISGRSAQEIASYRPSCPVVAIVRRPEVARRLHLYRGVHPYVFTGDKEADWASDMDLRLNSALEKIRERGFVSTGDIVVCVNGWNPFSGTTNTVRMIPVPEKGVSVPVLCQAVSQT</sequence>
<proteinExistence type="inferred from homology"/>
<feature type="non-terminal residue" evidence="16">
    <location>
        <position position="559"/>
    </location>
</feature>
<keyword evidence="8 13" id="KW-0418">Kinase</keyword>
<comment type="similarity">
    <text evidence="3 13">Belongs to the pyruvate kinase family.</text>
</comment>
<dbReference type="InterPro" id="IPR011037">
    <property type="entry name" value="Pyrv_Knase-like_insert_dom_sf"/>
</dbReference>
<dbReference type="SUPFAM" id="SSF51621">
    <property type="entry name" value="Phosphoenolpyruvate/pyruvate domain"/>
    <property type="match status" value="1"/>
</dbReference>
<dbReference type="NCBIfam" id="TIGR01064">
    <property type="entry name" value="pyruv_kin"/>
    <property type="match status" value="1"/>
</dbReference>
<comment type="pathway">
    <text evidence="2 13">Carbohydrate degradation; glycolysis; pyruvate from D-glyceraldehyde 3-phosphate: step 5/5.</text>
</comment>
<keyword evidence="17" id="KW-1185">Reference proteome</keyword>
<comment type="cofactor">
    <cofactor evidence="1">
        <name>K(+)</name>
        <dbReference type="ChEBI" id="CHEBI:29103"/>
    </cofactor>
</comment>
<dbReference type="GO" id="GO:0004743">
    <property type="term" value="F:pyruvate kinase activity"/>
    <property type="evidence" value="ECO:0007669"/>
    <property type="project" value="UniProtKB-EC"/>
</dbReference>
<dbReference type="Gene3D" id="3.40.1380.20">
    <property type="entry name" value="Pyruvate kinase, C-terminal domain"/>
    <property type="match status" value="1"/>
</dbReference>
<dbReference type="GO" id="GO:0046872">
    <property type="term" value="F:metal ion binding"/>
    <property type="evidence" value="ECO:0007669"/>
    <property type="project" value="UniProtKB-KW"/>
</dbReference>
<evidence type="ECO:0000256" key="10">
    <source>
        <dbReference type="ARBA" id="ARBA00022842"/>
    </source>
</evidence>
<keyword evidence="5 13" id="KW-0808">Transferase</keyword>
<evidence type="ECO:0000256" key="9">
    <source>
        <dbReference type="ARBA" id="ARBA00022840"/>
    </source>
</evidence>
<dbReference type="SUPFAM" id="SSF50800">
    <property type="entry name" value="PK beta-barrel domain-like"/>
    <property type="match status" value="1"/>
</dbReference>
<evidence type="ECO:0000256" key="4">
    <source>
        <dbReference type="ARBA" id="ARBA00012142"/>
    </source>
</evidence>